<feature type="region of interest" description="Disordered" evidence="5">
    <location>
        <begin position="1"/>
        <end position="33"/>
    </location>
</feature>
<dbReference type="PROSITE" id="PS50850">
    <property type="entry name" value="MFS"/>
    <property type="match status" value="1"/>
</dbReference>
<feature type="transmembrane region" description="Helical" evidence="6">
    <location>
        <begin position="430"/>
        <end position="451"/>
    </location>
</feature>
<keyword evidence="4 6" id="KW-0472">Membrane</keyword>
<evidence type="ECO:0000256" key="2">
    <source>
        <dbReference type="ARBA" id="ARBA00022692"/>
    </source>
</evidence>
<feature type="transmembrane region" description="Helical" evidence="6">
    <location>
        <begin position="241"/>
        <end position="263"/>
    </location>
</feature>
<evidence type="ECO:0000313" key="9">
    <source>
        <dbReference type="EMBL" id="CAL5136620.1"/>
    </source>
</evidence>
<evidence type="ECO:0000313" key="10">
    <source>
        <dbReference type="Proteomes" id="UP001497525"/>
    </source>
</evidence>
<evidence type="ECO:0000259" key="7">
    <source>
        <dbReference type="PROSITE" id="PS50850"/>
    </source>
</evidence>
<accession>A0AAV2TJS5</accession>
<feature type="transmembrane region" description="Helical" evidence="6">
    <location>
        <begin position="490"/>
        <end position="514"/>
    </location>
</feature>
<dbReference type="GO" id="GO:0016020">
    <property type="term" value="C:membrane"/>
    <property type="evidence" value="ECO:0007669"/>
    <property type="project" value="UniProtKB-SubCell"/>
</dbReference>
<evidence type="ECO:0000256" key="1">
    <source>
        <dbReference type="ARBA" id="ARBA00004141"/>
    </source>
</evidence>
<name>A0AAV2TJS5_CALDB</name>
<feature type="transmembrane region" description="Helical" evidence="6">
    <location>
        <begin position="526"/>
        <end position="545"/>
    </location>
</feature>
<feature type="transmembrane region" description="Helical" evidence="6">
    <location>
        <begin position="275"/>
        <end position="298"/>
    </location>
</feature>
<dbReference type="InterPro" id="IPR020846">
    <property type="entry name" value="MFS_dom"/>
</dbReference>
<dbReference type="InterPro" id="IPR005828">
    <property type="entry name" value="MFS_sugar_transport-like"/>
</dbReference>
<feature type="transmembrane region" description="Helical" evidence="6">
    <location>
        <begin position="463"/>
        <end position="484"/>
    </location>
</feature>
<dbReference type="EMBL" id="CAXLJL010000093">
    <property type="protein sequence ID" value="CAL5131464.1"/>
    <property type="molecule type" value="Genomic_DNA"/>
</dbReference>
<evidence type="ECO:0000256" key="4">
    <source>
        <dbReference type="ARBA" id="ARBA00023136"/>
    </source>
</evidence>
<feature type="compositionally biased region" description="Basic and acidic residues" evidence="5">
    <location>
        <begin position="1"/>
        <end position="23"/>
    </location>
</feature>
<feature type="transmembrane region" description="Helical" evidence="6">
    <location>
        <begin position="186"/>
        <end position="205"/>
    </location>
</feature>
<comment type="caution">
    <text evidence="9">The sequence shown here is derived from an EMBL/GenBank/DDBJ whole genome shotgun (WGS) entry which is preliminary data.</text>
</comment>
<gene>
    <name evidence="9" type="ORF">CDAUBV1_LOCUS10747</name>
    <name evidence="8" type="ORF">CDAUBV1_LOCUS3884</name>
</gene>
<dbReference type="SUPFAM" id="SSF103473">
    <property type="entry name" value="MFS general substrate transporter"/>
    <property type="match status" value="1"/>
</dbReference>
<dbReference type="Gene3D" id="1.20.1250.20">
    <property type="entry name" value="MFS general substrate transporter like domains"/>
    <property type="match status" value="1"/>
</dbReference>
<dbReference type="InterPro" id="IPR036259">
    <property type="entry name" value="MFS_trans_sf"/>
</dbReference>
<dbReference type="AlphaFoldDB" id="A0AAV2TJS5"/>
<evidence type="ECO:0000256" key="6">
    <source>
        <dbReference type="SAM" id="Phobius"/>
    </source>
</evidence>
<comment type="subcellular location">
    <subcellularLocation>
        <location evidence="1">Membrane</location>
        <topology evidence="1">Multi-pass membrane protein</topology>
    </subcellularLocation>
</comment>
<keyword evidence="2 6" id="KW-0812">Transmembrane</keyword>
<feature type="transmembrane region" description="Helical" evidence="6">
    <location>
        <begin position="404"/>
        <end position="424"/>
    </location>
</feature>
<feature type="transmembrane region" description="Helical" evidence="6">
    <location>
        <begin position="557"/>
        <end position="575"/>
    </location>
</feature>
<dbReference type="Pfam" id="PF00083">
    <property type="entry name" value="Sugar_tr"/>
    <property type="match status" value="1"/>
</dbReference>
<keyword evidence="3 6" id="KW-1133">Transmembrane helix</keyword>
<protein>
    <recommendedName>
        <fullName evidence="7">Major facilitator superfamily (MFS) profile domain-containing protein</fullName>
    </recommendedName>
</protein>
<sequence>MTEKSDTQDGEMGIRMKDYKNAAEPEEDSPSPKVNVDELLENVVGPNGIWQWSIALLLTFSCSSITTFPVYANSASPHRCQMEEPVEKYIQTQNLSFGEIAPRIGPWSSSTVFDKNKTAVSNGCVRYKLNWTAADLEYVLVNETSFKQMNLRETESCPFGFVHEDSPQHYPGNVVKEFATVCDRSWLVPLGTSLYIGGMSLGFIAGGWSGGKFGRKYTLLIFAAVELVSGLWTSLTRHYAGYVIARAIMGLGSTAKYSVAAIYAMELTVARYRSLYRAILQLGLTFFYRGIIALWAYLIPGWRWLNVATTAPNFLSFLYFFIPESPRWLISQNRVKDALIVLKSGHRMNHLGKSKEGVEKIEDLISKADNIKEPKETTQVATRNQTPDSGFRALRAKYDIRSTLLSTNAMLGVSLSYFGLLFYARIVRNYVYLVGFLNALMTLPDNILFALLYRFCRHRKRPLIILVALSVLMLAGTGCYTLILKPSTDTLLTVCSNIILILTHTSLTMLFVYIPELFSSSVRTQMSGLIMGVGRFGSMLCTFINELDHLTGHGMPLIVYCAVLLLVLISIVFLRDTTGENLPDK</sequence>
<dbReference type="Proteomes" id="UP001497525">
    <property type="component" value="Unassembled WGS sequence"/>
</dbReference>
<evidence type="ECO:0000256" key="5">
    <source>
        <dbReference type="SAM" id="MobiDB-lite"/>
    </source>
</evidence>
<reference evidence="9" key="1">
    <citation type="submission" date="2024-06" db="EMBL/GenBank/DDBJ databases">
        <authorList>
            <person name="Liu X."/>
            <person name="Lenzi L."/>
            <person name="Haldenby T S."/>
            <person name="Uol C."/>
        </authorList>
    </citation>
    <scope>NUCLEOTIDE SEQUENCE</scope>
</reference>
<evidence type="ECO:0000313" key="8">
    <source>
        <dbReference type="EMBL" id="CAL5131464.1"/>
    </source>
</evidence>
<proteinExistence type="predicted"/>
<organism evidence="9 10">
    <name type="scientific">Calicophoron daubneyi</name>
    <name type="common">Rumen fluke</name>
    <name type="synonym">Paramphistomum daubneyi</name>
    <dbReference type="NCBI Taxonomy" id="300641"/>
    <lineage>
        <taxon>Eukaryota</taxon>
        <taxon>Metazoa</taxon>
        <taxon>Spiralia</taxon>
        <taxon>Lophotrochozoa</taxon>
        <taxon>Platyhelminthes</taxon>
        <taxon>Trematoda</taxon>
        <taxon>Digenea</taxon>
        <taxon>Plagiorchiida</taxon>
        <taxon>Pronocephalata</taxon>
        <taxon>Paramphistomoidea</taxon>
        <taxon>Paramphistomidae</taxon>
        <taxon>Calicophoron</taxon>
    </lineage>
</organism>
<feature type="domain" description="Major facilitator superfamily (MFS) profile" evidence="7">
    <location>
        <begin position="123"/>
        <end position="579"/>
    </location>
</feature>
<dbReference type="PANTHER" id="PTHR24064">
    <property type="entry name" value="SOLUTE CARRIER FAMILY 22 MEMBER"/>
    <property type="match status" value="1"/>
</dbReference>
<evidence type="ECO:0000256" key="3">
    <source>
        <dbReference type="ARBA" id="ARBA00022989"/>
    </source>
</evidence>
<feature type="transmembrane region" description="Helical" evidence="6">
    <location>
        <begin position="217"/>
        <end position="235"/>
    </location>
</feature>
<dbReference type="GO" id="GO:0022857">
    <property type="term" value="F:transmembrane transporter activity"/>
    <property type="evidence" value="ECO:0007669"/>
    <property type="project" value="InterPro"/>
</dbReference>
<dbReference type="EMBL" id="CAXLJL010000334">
    <property type="protein sequence ID" value="CAL5136620.1"/>
    <property type="molecule type" value="Genomic_DNA"/>
</dbReference>